<keyword evidence="6 7" id="KW-0998">Cell outer membrane</keyword>
<feature type="domain" description="TonB-dependent receptor plug" evidence="8">
    <location>
        <begin position="131"/>
        <end position="239"/>
    </location>
</feature>
<dbReference type="Pfam" id="PF13715">
    <property type="entry name" value="CarbopepD_reg_2"/>
    <property type="match status" value="1"/>
</dbReference>
<dbReference type="AlphaFoldDB" id="A0A1W1UIW9"/>
<evidence type="ECO:0000256" key="3">
    <source>
        <dbReference type="ARBA" id="ARBA00022452"/>
    </source>
</evidence>
<dbReference type="EMBL" id="FWWW01000024">
    <property type="protein sequence ID" value="SMB80704.1"/>
    <property type="molecule type" value="Genomic_DNA"/>
</dbReference>
<keyword evidence="9" id="KW-0675">Receptor</keyword>
<evidence type="ECO:0000313" key="10">
    <source>
        <dbReference type="Proteomes" id="UP000192266"/>
    </source>
</evidence>
<dbReference type="InterPro" id="IPR023996">
    <property type="entry name" value="TonB-dep_OMP_SusC/RagA"/>
</dbReference>
<dbReference type="InterPro" id="IPR023997">
    <property type="entry name" value="TonB-dep_OMP_SusC/RagA_CS"/>
</dbReference>
<dbReference type="InterPro" id="IPR037066">
    <property type="entry name" value="Plug_dom_sf"/>
</dbReference>
<evidence type="ECO:0000256" key="6">
    <source>
        <dbReference type="ARBA" id="ARBA00023237"/>
    </source>
</evidence>
<sequence length="991" mass="107269">MKMHFYAFLIGFRTALGRGLVAWSILGLAPVIGLAQAVTRTLTGTVTDADNAGLPGATVVLKGTTTGVSTDASGRFSLAVPSGGGTLVISSLGFAAQEVAVTKQAAVSVRLAAETTALSDVVVVGYGTQKKSDLTGAVVSINKERLAQLPNTNIAQALQGSIPGLQINNNAGGAEQNSVTILVRGRSSISASTTPLIIVDGIPYTGSISDINPSDVESIEVLKDASAAAIYGSRGSNGVILVSTKQGKNGQVRITYDAFAGIQQLTNRPNLLTGPEFYDFKKNRANTPGGSISPSEQAIYDAGTYTDWYKEATRQGYRAQHSLGVSGGGDKATFYVGATYLAVGGVAVNDNYKRYTLRPNLNVQVTPWLNFSSASQLSYQNRAGVSADFAGEQGANFFIPLANPYNADGTLAVYAWPEYNLAGNPLAGLLARDVNNTYRTFTTNSLRVDLPFVKGLSYKINTGVELQTTNRQTYYGRDTRIGLEGRGIATNINSLDRDFTLENILTYAHAFGKHNLNLTGLYSSQSNDSDSQQLIGKGFPNDVLTNYQMNTATLLTPTSNFSKQNLESQMLRVNYGYDSRYLLTLTARRDGYSGFGVDTKYGIFPSVAVGWNISREAFMSKFDFLTNLKLRASYGLNGNQAVSSYQSLATLATRQYLNGTTILPGYVPSRLGNEKLSWESTRSANAGLDFGFLDNRIQGSVDVYSRQTYDLLLFRNISSVQGFRTIIQNIGKTANEGVEVGITSTNLSRNGLTWVTTANGAYNANRIVDLYGDGRDDPSNNWFIGRPIRTIYDLEYGGIFRSADEVTGSPQPTARPGYVRVLDANGDGKINSDDRTFQGNLDPKYTYGLTNTVAYKGLSLMVFIQGVASVTKENPLEQDAVFTDVRRNTTKKDWWTPDNPNAAHWANDANANTFNINIYQDASFARLKDVSLAYQVPASLLQYVKMASLKVYASGRNLATFTGYKGLDPELSNQFGLPMQREYLVGFNVGF</sequence>
<dbReference type="Gene3D" id="2.60.40.1120">
    <property type="entry name" value="Carboxypeptidase-like, regulatory domain"/>
    <property type="match status" value="1"/>
</dbReference>
<dbReference type="NCBIfam" id="TIGR04057">
    <property type="entry name" value="SusC_RagA_signa"/>
    <property type="match status" value="1"/>
</dbReference>
<comment type="subcellular location">
    <subcellularLocation>
        <location evidence="1 7">Cell outer membrane</location>
        <topology evidence="1 7">Multi-pass membrane protein</topology>
    </subcellularLocation>
</comment>
<dbReference type="PROSITE" id="PS52016">
    <property type="entry name" value="TONB_DEPENDENT_REC_3"/>
    <property type="match status" value="1"/>
</dbReference>
<keyword evidence="5 7" id="KW-0472">Membrane</keyword>
<evidence type="ECO:0000256" key="1">
    <source>
        <dbReference type="ARBA" id="ARBA00004571"/>
    </source>
</evidence>
<evidence type="ECO:0000256" key="2">
    <source>
        <dbReference type="ARBA" id="ARBA00022448"/>
    </source>
</evidence>
<keyword evidence="10" id="KW-1185">Reference proteome</keyword>
<evidence type="ECO:0000256" key="7">
    <source>
        <dbReference type="PROSITE-ProRule" id="PRU01360"/>
    </source>
</evidence>
<dbReference type="OrthoDB" id="9768177at2"/>
<comment type="similarity">
    <text evidence="7">Belongs to the TonB-dependent receptor family.</text>
</comment>
<name>A0A1W1UIW9_9BACT</name>
<dbReference type="SUPFAM" id="SSF56935">
    <property type="entry name" value="Porins"/>
    <property type="match status" value="1"/>
</dbReference>
<evidence type="ECO:0000259" key="8">
    <source>
        <dbReference type="Pfam" id="PF07715"/>
    </source>
</evidence>
<dbReference type="RefSeq" id="WP_084443281.1">
    <property type="nucleotide sequence ID" value="NZ_FWWW01000024.1"/>
</dbReference>
<evidence type="ECO:0000256" key="5">
    <source>
        <dbReference type="ARBA" id="ARBA00023136"/>
    </source>
</evidence>
<dbReference type="InterPro" id="IPR008969">
    <property type="entry name" value="CarboxyPept-like_regulatory"/>
</dbReference>
<keyword evidence="2 7" id="KW-0813">Transport</keyword>
<dbReference type="Gene3D" id="2.170.130.10">
    <property type="entry name" value="TonB-dependent receptor, plug domain"/>
    <property type="match status" value="1"/>
</dbReference>
<gene>
    <name evidence="9" type="ORF">SAMN00120144_3990</name>
</gene>
<organism evidence="9 10">
    <name type="scientific">Hymenobacter roseosalivarius DSM 11622</name>
    <dbReference type="NCBI Taxonomy" id="645990"/>
    <lineage>
        <taxon>Bacteria</taxon>
        <taxon>Pseudomonadati</taxon>
        <taxon>Bacteroidota</taxon>
        <taxon>Cytophagia</taxon>
        <taxon>Cytophagales</taxon>
        <taxon>Hymenobacteraceae</taxon>
        <taxon>Hymenobacter</taxon>
    </lineage>
</organism>
<keyword evidence="3 7" id="KW-1134">Transmembrane beta strand</keyword>
<dbReference type="SUPFAM" id="SSF49464">
    <property type="entry name" value="Carboxypeptidase regulatory domain-like"/>
    <property type="match status" value="1"/>
</dbReference>
<dbReference type="InterPro" id="IPR039426">
    <property type="entry name" value="TonB-dep_rcpt-like"/>
</dbReference>
<dbReference type="Pfam" id="PF07715">
    <property type="entry name" value="Plug"/>
    <property type="match status" value="1"/>
</dbReference>
<dbReference type="InterPro" id="IPR036942">
    <property type="entry name" value="Beta-barrel_TonB_sf"/>
</dbReference>
<reference evidence="9 10" key="1">
    <citation type="submission" date="2017-04" db="EMBL/GenBank/DDBJ databases">
        <authorList>
            <person name="Afonso C.L."/>
            <person name="Miller P.J."/>
            <person name="Scott M.A."/>
            <person name="Spackman E."/>
            <person name="Goraichik I."/>
            <person name="Dimitrov K.M."/>
            <person name="Suarez D.L."/>
            <person name="Swayne D.E."/>
        </authorList>
    </citation>
    <scope>NUCLEOTIDE SEQUENCE [LARGE SCALE GENOMIC DNA]</scope>
    <source>
        <strain evidence="9 10">DSM 11622</strain>
    </source>
</reference>
<dbReference type="NCBIfam" id="TIGR04056">
    <property type="entry name" value="OMP_RagA_SusC"/>
    <property type="match status" value="1"/>
</dbReference>
<proteinExistence type="inferred from homology"/>
<dbReference type="Gene3D" id="2.40.170.20">
    <property type="entry name" value="TonB-dependent receptor, beta-barrel domain"/>
    <property type="match status" value="1"/>
</dbReference>
<protein>
    <submittedName>
        <fullName evidence="9">TonB-dependent receptor plug</fullName>
    </submittedName>
</protein>
<dbReference type="Proteomes" id="UP000192266">
    <property type="component" value="Unassembled WGS sequence"/>
</dbReference>
<dbReference type="STRING" id="645990.SAMN00120144_3990"/>
<dbReference type="InterPro" id="IPR012910">
    <property type="entry name" value="Plug_dom"/>
</dbReference>
<keyword evidence="4 7" id="KW-0812">Transmembrane</keyword>
<evidence type="ECO:0000256" key="4">
    <source>
        <dbReference type="ARBA" id="ARBA00022692"/>
    </source>
</evidence>
<dbReference type="GO" id="GO:0009279">
    <property type="term" value="C:cell outer membrane"/>
    <property type="evidence" value="ECO:0007669"/>
    <property type="project" value="UniProtKB-SubCell"/>
</dbReference>
<evidence type="ECO:0000313" key="9">
    <source>
        <dbReference type="EMBL" id="SMB80704.1"/>
    </source>
</evidence>
<accession>A0A1W1UIW9</accession>